<evidence type="ECO:0000313" key="2">
    <source>
        <dbReference type="Proteomes" id="UP000632766"/>
    </source>
</evidence>
<name>A0A8J7I001_9NOST</name>
<keyword evidence="2" id="KW-1185">Reference proteome</keyword>
<dbReference type="Proteomes" id="UP000632766">
    <property type="component" value="Unassembled WGS sequence"/>
</dbReference>
<dbReference type="AlphaFoldDB" id="A0A8J7I001"/>
<proteinExistence type="predicted"/>
<sequence>MTHSIDQSFKEIAYLKERCENLIKSNKQAISRLQKENELLSYKLAHINAILDEPNSESKLTEAEVLGKEIYLCTKYQGLTLNGAIQKLLQEHLGKICHTRFIANELIGRALSDTEYEMIKRQLNSRLANGLNLGFWKRGNAQPESYFIEDNFRPVLPKKFILKEPGLVINKNRRKHEYPVNPNYEGLTIMQSVEYFLQEKRGLSFKAGDIVNEILSNECIGRTRQQATDSIYKALNRGYLDGRFIRPQYGIYGYPLATSLSYLADSAR</sequence>
<gene>
    <name evidence="1" type="ORF">I8748_32065</name>
</gene>
<reference evidence="1 2" key="1">
    <citation type="journal article" date="2021" name="Int. J. Syst. Evol. Microbiol.">
        <title>Amazonocrinis nigriterrae gen. nov., sp. nov., Atlanticothrix silvestris gen. nov., sp. nov. and Dendronalium phyllosphericum gen. nov., sp. nov., nostocacean cyanobacteria from Brazilian environments.</title>
        <authorList>
            <person name="Alvarenga D.O."/>
            <person name="Andreote A.P.D."/>
            <person name="Branco L.H.Z."/>
            <person name="Delbaje E."/>
            <person name="Cruz R.B."/>
            <person name="Varani A.M."/>
            <person name="Fiore M.F."/>
        </authorList>
    </citation>
    <scope>NUCLEOTIDE SEQUENCE [LARGE SCALE GENOMIC DNA]</scope>
    <source>
        <strain evidence="1 2">CENA67</strain>
    </source>
</reference>
<dbReference type="RefSeq" id="WP_198128469.1">
    <property type="nucleotide sequence ID" value="NZ_JAECZC010000102.1"/>
</dbReference>
<accession>A0A8J7I001</accession>
<organism evidence="1 2">
    <name type="scientific">Amazonocrinis nigriterrae CENA67</name>
    <dbReference type="NCBI Taxonomy" id="2794033"/>
    <lineage>
        <taxon>Bacteria</taxon>
        <taxon>Bacillati</taxon>
        <taxon>Cyanobacteriota</taxon>
        <taxon>Cyanophyceae</taxon>
        <taxon>Nostocales</taxon>
        <taxon>Nostocaceae</taxon>
        <taxon>Amazonocrinis</taxon>
        <taxon>Amazonocrinis nigriterrae</taxon>
    </lineage>
</organism>
<evidence type="ECO:0000313" key="1">
    <source>
        <dbReference type="EMBL" id="MBH8566735.1"/>
    </source>
</evidence>
<protein>
    <submittedName>
        <fullName evidence="1">Uncharacterized protein</fullName>
    </submittedName>
</protein>
<dbReference type="EMBL" id="JAECZC010000102">
    <property type="protein sequence ID" value="MBH8566735.1"/>
    <property type="molecule type" value="Genomic_DNA"/>
</dbReference>
<comment type="caution">
    <text evidence="1">The sequence shown here is derived from an EMBL/GenBank/DDBJ whole genome shotgun (WGS) entry which is preliminary data.</text>
</comment>